<accession>A0ABM7L278</accession>
<dbReference type="EMBL" id="AP023081">
    <property type="protein sequence ID" value="BCD83631.1"/>
    <property type="molecule type" value="Genomic_DNA"/>
</dbReference>
<keyword evidence="3" id="KW-1185">Reference proteome</keyword>
<feature type="domain" description="YqaJ viral recombinase" evidence="1">
    <location>
        <begin position="12"/>
        <end position="198"/>
    </location>
</feature>
<dbReference type="InterPro" id="IPR011335">
    <property type="entry name" value="Restrct_endonuc-II-like"/>
</dbReference>
<dbReference type="InterPro" id="IPR011604">
    <property type="entry name" value="PDDEXK-like_dom_sf"/>
</dbReference>
<proteinExistence type="predicted"/>
<dbReference type="PANTHER" id="PTHR46609">
    <property type="entry name" value="EXONUCLEASE, PHAGE-TYPE/RECB, C-TERMINAL DOMAIN-CONTAINING PROTEIN"/>
    <property type="match status" value="1"/>
</dbReference>
<sequence length="252" mass="28346">MIAHECEQGTPEWHKVRAGCITASMFHVARARVNGLTDQQAKYVNAILAGEDEQTAREAAGYKATPKAEAVFKAIAGHPVGEPSMAALDYAFRLAVERISGQPLDEGFETWQMKRGRELEHKARAEHEIEMCVSVQTCGFVTTDDCRFGCSADGLIGDDEGAEYKAFLAPEKIRAFHIDNDASGIMDQVQGCMWITGRKRWHIGMYCPALEPVGKQLWLKTFERDEAYIEQLEQDLWQFKLLVDQYEAKLRA</sequence>
<protein>
    <recommendedName>
        <fullName evidence="1">YqaJ viral recombinase domain-containing protein</fullName>
    </recommendedName>
</protein>
<dbReference type="RefSeq" id="WP_265169224.1">
    <property type="nucleotide sequence ID" value="NZ_AP023081.1"/>
</dbReference>
<dbReference type="InterPro" id="IPR051703">
    <property type="entry name" value="NF-kappa-B_Signaling_Reg"/>
</dbReference>
<organism evidence="2 3">
    <name type="scientific">Pseudomonas solani</name>
    <dbReference type="NCBI Taxonomy" id="2731552"/>
    <lineage>
        <taxon>Bacteria</taxon>
        <taxon>Pseudomonadati</taxon>
        <taxon>Pseudomonadota</taxon>
        <taxon>Gammaproteobacteria</taxon>
        <taxon>Pseudomonadales</taxon>
        <taxon>Pseudomonadaceae</taxon>
        <taxon>Pseudomonas</taxon>
    </lineage>
</organism>
<dbReference type="Pfam" id="PF09588">
    <property type="entry name" value="YqaJ"/>
    <property type="match status" value="1"/>
</dbReference>
<name>A0ABM7L278_9PSED</name>
<dbReference type="InterPro" id="IPR019080">
    <property type="entry name" value="YqaJ_viral_recombinase"/>
</dbReference>
<dbReference type="SUPFAM" id="SSF52980">
    <property type="entry name" value="Restriction endonuclease-like"/>
    <property type="match status" value="2"/>
</dbReference>
<evidence type="ECO:0000259" key="1">
    <source>
        <dbReference type="Pfam" id="PF09588"/>
    </source>
</evidence>
<dbReference type="PANTHER" id="PTHR46609:SF6">
    <property type="entry name" value="EXONUCLEASE, PHAGE-TYPE_RECB, C-TERMINAL DOMAIN-CONTAINING PROTEIN-RELATED"/>
    <property type="match status" value="1"/>
</dbReference>
<evidence type="ECO:0000313" key="3">
    <source>
        <dbReference type="Proteomes" id="UP001064896"/>
    </source>
</evidence>
<evidence type="ECO:0000313" key="2">
    <source>
        <dbReference type="EMBL" id="BCD83631.1"/>
    </source>
</evidence>
<gene>
    <name evidence="2" type="ORF">PSm6_00380</name>
</gene>
<dbReference type="Gene3D" id="3.90.320.10">
    <property type="match status" value="1"/>
</dbReference>
<dbReference type="Proteomes" id="UP001064896">
    <property type="component" value="Chromosome"/>
</dbReference>
<reference evidence="2" key="1">
    <citation type="submission" date="2020-05" db="EMBL/GenBank/DDBJ databases">
        <title>Complete genome sequence of Pseudomonas sp. Sm006.</title>
        <authorList>
            <person name="Takeuchi K."/>
            <person name="Someya N."/>
        </authorList>
    </citation>
    <scope>NUCLEOTIDE SEQUENCE</scope>
    <source>
        <strain evidence="2">Sm006</strain>
    </source>
</reference>